<dbReference type="InterPro" id="IPR020818">
    <property type="entry name" value="Chaperonin_GroES"/>
</dbReference>
<dbReference type="PANTHER" id="PTHR10772">
    <property type="entry name" value="10 KDA HEAT SHOCK PROTEIN"/>
    <property type="match status" value="1"/>
</dbReference>
<reference evidence="5 6" key="1">
    <citation type="journal article" date="2016" name="Nat. Commun.">
        <title>Thousands of microbial genomes shed light on interconnected biogeochemical processes in an aquifer system.</title>
        <authorList>
            <person name="Anantharaman K."/>
            <person name="Brown C.T."/>
            <person name="Hug L.A."/>
            <person name="Sharon I."/>
            <person name="Castelle C.J."/>
            <person name="Probst A.J."/>
            <person name="Thomas B.C."/>
            <person name="Singh A."/>
            <person name="Wilkins M.J."/>
            <person name="Karaoz U."/>
            <person name="Brodie E.L."/>
            <person name="Williams K.H."/>
            <person name="Hubbard S.S."/>
            <person name="Banfield J.F."/>
        </authorList>
    </citation>
    <scope>NUCLEOTIDE SEQUENCE [LARGE SCALE GENOMIC DNA]</scope>
</reference>
<dbReference type="FunFam" id="2.30.33.40:FF:000001">
    <property type="entry name" value="10 kDa chaperonin"/>
    <property type="match status" value="1"/>
</dbReference>
<evidence type="ECO:0000313" key="6">
    <source>
        <dbReference type="Proteomes" id="UP000176349"/>
    </source>
</evidence>
<dbReference type="EMBL" id="MHKV01000002">
    <property type="protein sequence ID" value="OGY97696.1"/>
    <property type="molecule type" value="Genomic_DNA"/>
</dbReference>
<dbReference type="GO" id="GO:0005737">
    <property type="term" value="C:cytoplasm"/>
    <property type="evidence" value="ECO:0007669"/>
    <property type="project" value="UniProtKB-SubCell"/>
</dbReference>
<dbReference type="Gene3D" id="2.30.33.40">
    <property type="entry name" value="GroES chaperonin"/>
    <property type="match status" value="1"/>
</dbReference>
<accession>A0A1G2C907</accession>
<evidence type="ECO:0000256" key="1">
    <source>
        <dbReference type="ARBA" id="ARBA00006975"/>
    </source>
</evidence>
<proteinExistence type="inferred from homology"/>
<dbReference type="GO" id="GO:0051082">
    <property type="term" value="F:unfolded protein binding"/>
    <property type="evidence" value="ECO:0007669"/>
    <property type="project" value="TreeGrafter"/>
</dbReference>
<comment type="function">
    <text evidence="3 4">Together with the chaperonin GroEL, plays an essential role in assisting protein folding. The GroEL-GroES system forms a nano-cage that allows encapsulation of the non-native substrate proteins and provides a physical environment optimized to promote and accelerate protein folding. GroES binds to the apical surface of the GroEL ring, thereby capping the opening of the GroEL channel.</text>
</comment>
<keyword evidence="2 3" id="KW-0143">Chaperone</keyword>
<comment type="subcellular location">
    <subcellularLocation>
        <location evidence="3">Cytoplasm</location>
    </subcellularLocation>
</comment>
<name>A0A1G2C907_9BACT</name>
<organism evidence="5 6">
    <name type="scientific">Candidatus Liptonbacteria bacterium GWC1_60_9</name>
    <dbReference type="NCBI Taxonomy" id="1798645"/>
    <lineage>
        <taxon>Bacteria</taxon>
        <taxon>Candidatus Liptoniibacteriota</taxon>
    </lineage>
</organism>
<evidence type="ECO:0000256" key="4">
    <source>
        <dbReference type="RuleBase" id="RU000535"/>
    </source>
</evidence>
<protein>
    <recommendedName>
        <fullName evidence="3">Co-chaperonin GroES</fullName>
    </recommendedName>
    <alternativeName>
        <fullName evidence="3">10 kDa chaperonin</fullName>
    </alternativeName>
    <alternativeName>
        <fullName evidence="3">Chaperonin-10</fullName>
        <shortName evidence="3">Cpn10</shortName>
    </alternativeName>
</protein>
<dbReference type="CDD" id="cd00320">
    <property type="entry name" value="cpn10"/>
    <property type="match status" value="1"/>
</dbReference>
<comment type="similarity">
    <text evidence="1 3 4">Belongs to the GroES chaperonin family.</text>
</comment>
<sequence>MAKEKIKKILPLGDRILVKPIATDELATKTSSGIIIPDTVSKEKPEQGKVIAVGEGRHEDGKIIKPRVKEGDRVLFSKYGYDEVKVEDEELFIIKEENILAIIK</sequence>
<comment type="caution">
    <text evidence="5">The sequence shown here is derived from an EMBL/GenBank/DDBJ whole genome shotgun (WGS) entry which is preliminary data.</text>
</comment>
<dbReference type="GO" id="GO:0051087">
    <property type="term" value="F:protein-folding chaperone binding"/>
    <property type="evidence" value="ECO:0007669"/>
    <property type="project" value="TreeGrafter"/>
</dbReference>
<keyword evidence="3" id="KW-0963">Cytoplasm</keyword>
<dbReference type="SUPFAM" id="SSF50129">
    <property type="entry name" value="GroES-like"/>
    <property type="match status" value="1"/>
</dbReference>
<evidence type="ECO:0000313" key="5">
    <source>
        <dbReference type="EMBL" id="OGY97696.1"/>
    </source>
</evidence>
<evidence type="ECO:0000256" key="2">
    <source>
        <dbReference type="ARBA" id="ARBA00023186"/>
    </source>
</evidence>
<gene>
    <name evidence="3" type="primary">groES</name>
    <name evidence="3" type="synonym">groS</name>
    <name evidence="5" type="ORF">A2128_00225</name>
</gene>
<dbReference type="NCBIfam" id="NF001531">
    <property type="entry name" value="PRK00364.2-2"/>
    <property type="match status" value="1"/>
</dbReference>
<dbReference type="Pfam" id="PF00166">
    <property type="entry name" value="Cpn10"/>
    <property type="match status" value="1"/>
</dbReference>
<dbReference type="InterPro" id="IPR011032">
    <property type="entry name" value="GroES-like_sf"/>
</dbReference>
<evidence type="ECO:0000256" key="3">
    <source>
        <dbReference type="HAMAP-Rule" id="MF_00580"/>
    </source>
</evidence>
<dbReference type="Proteomes" id="UP000176349">
    <property type="component" value="Unassembled WGS sequence"/>
</dbReference>
<comment type="subunit">
    <text evidence="3">Heptamer of 7 subunits arranged in a ring. Interacts with the chaperonin GroEL.</text>
</comment>
<dbReference type="PRINTS" id="PR00297">
    <property type="entry name" value="CHAPERONIN10"/>
</dbReference>
<dbReference type="HAMAP" id="MF_00580">
    <property type="entry name" value="CH10"/>
    <property type="match status" value="1"/>
</dbReference>
<dbReference type="AlphaFoldDB" id="A0A1G2C907"/>
<dbReference type="PANTHER" id="PTHR10772:SF63">
    <property type="entry name" value="20 KDA CHAPERONIN, CHLOROPLASTIC"/>
    <property type="match status" value="1"/>
</dbReference>
<dbReference type="GO" id="GO:0046872">
    <property type="term" value="F:metal ion binding"/>
    <property type="evidence" value="ECO:0007669"/>
    <property type="project" value="TreeGrafter"/>
</dbReference>
<dbReference type="GO" id="GO:0044183">
    <property type="term" value="F:protein folding chaperone"/>
    <property type="evidence" value="ECO:0007669"/>
    <property type="project" value="InterPro"/>
</dbReference>
<dbReference type="SMART" id="SM00883">
    <property type="entry name" value="Cpn10"/>
    <property type="match status" value="1"/>
</dbReference>
<dbReference type="InterPro" id="IPR037124">
    <property type="entry name" value="Chaperonin_GroES_sf"/>
</dbReference>
<dbReference type="GO" id="GO:0005524">
    <property type="term" value="F:ATP binding"/>
    <property type="evidence" value="ECO:0007669"/>
    <property type="project" value="InterPro"/>
</dbReference>